<dbReference type="Proteomes" id="UP001164305">
    <property type="component" value="Chromosome"/>
</dbReference>
<feature type="compositionally biased region" description="Gly residues" evidence="1">
    <location>
        <begin position="2059"/>
        <end position="2068"/>
    </location>
</feature>
<feature type="compositionally biased region" description="Low complexity" evidence="1">
    <location>
        <begin position="2030"/>
        <end position="2039"/>
    </location>
</feature>
<dbReference type="RefSeq" id="WP_263595252.1">
    <property type="nucleotide sequence ID" value="NZ_CP107020.1"/>
</dbReference>
<sequence length="2086" mass="216280">MELASTVTGTEDAPAEVASISAADDADWSVALAWGGTLAAPTLKGPTATYPHAWPGIDLTVKASRDGFEQSFVVTDKASADAYAAGQTGDQVAWELPLLVEGVTAREADGERIEFVDASGAVVSTFEAPLAWDAKVDKASLEHVNHVPLQVSIAAQDGGRITLRLSMDRAWLLDADRQFPITVDPVYAAATARPTFDAFVQSDISTDRSGEQELKVGTYDGSHVARSFLSIPNAQFKGQQIMSASLNLYESWSYSCTAAGLEAWSTGPVDSSVRWTKQPTWLAKKGSVTVAKGFSSSCAAGWVNIDITSLANEWSTNPDPTMTIGLRATSETSTSGWKRFASMESTNPPSVTFTYNRKPNTASTPVVTGSMQYNGATYVSATKPEVAAVLSDPDGNDVRTTIQAYTSTAATTKVSECTSGWVTSGQRALCTLGTVPDNTTLYVRASVQDGNGLWAGVWSPWQEVRTGQATPAAPTIACSGYTNGQWAATAPTADVSCTIKAPMTTGNNQAIRINYRIDGATDGTPVAVTPGQSITVKLPKAAGGHQIRARVFTASGKNEVGVFTTGWGGPSVIYPASLSASNGTFAVTAMAPARTASETSVSAQMQWRTAGTSDPWTNAGAAKDVTAALGAPSPLDTTFDAAAALAEANVTSRGPVRMEFQVCFTYTGVTKPLCTSDTRPTTLVRIPHAFGDGYPTTDVEAGQVALYTGEFQTSATDATVPGYGSDITVTRSHLSYTGPGDVKAWPTDSVTGVFGPGFTANLEGDDAAGLADLQVIDQRMTDGSISLVGEDGEPLVFVNPDGKLGTPTPATLVAGTEGTETSGVTAKLTGTATAPVLAVTEDDGTITSFTPVGTVQAGKNLTWHPASIAEPGQSGKTTFGHDPATGAVTRIVAPLPDGLAGSACPTSGTLAPGCRAMDITYTTVTDPNGKQAQRISQISAVMYNATSQQVESKPITSYTYDSQTRLSKVTDVRSGLSTTYTWDGTSTRIKTITPSGLAGYTMTYAANPDATIPTQVIKNVSRGAQTVGGSAVQIASIVYDVPVSGSGLPDLSENGIAAWVKDAKGTPEYLSQKPVNGYAVFDSDHPVTALVGADLPAADLQYAGLQYINADAYTINSASYGAGAWQITADRYDAQGNVIRSLDASAITAARADDSLSSAQIDAMSTQTVYNADITAADGTVLTPAGTLVTDTYAPARDVLLADGTTQARVRPHVHTTYDEGAPNGGINAATGAPYRLPTTVTTDAVESASGTGAPAVIEQLSVTTAGYTPIDGKSATDPTSGWTLGVATTSTNAIGQTTRQRFDARGKVMEQRQPASNGTDAGTTKTIYYTAAANADDAACGATDQAKAWAGLVCRTFPAAAPSSGPTMPGSRVTGYDFWLSPTTTVETSGSATRTSEVKYDAAGRAIWTKTSTSGLTGSQATPAIFTQFNQTTGLVDATGVSNAAGTAISGAKQTNSYDLWGKQTVSVNELGDSTTTTYDDKARVTSIKDPKGTTTFEYNGSDANGKIERRGVVTKQTVTRTSSDALVYQAAYDANGAMTTEKLPAGITATHLVDEAGEETGLVYSGQLTDPATGTVSAGPWIAWSQTNDAAGRVRTDATTFASAIATTAGIDPGTDSADPVTADQIDFDHRYSYDKAGNLTKAEDLTGLPVAGASASPYTTREYTFTANGARKSLTEQIRADGTASGTATPGVQQQLTYDTADRPTGGYVYDLFGRQTTLPAAHAPNPGAGDITLGYFDSDLPASVKQGGTTTSFTLDVDDRRLVQTSVTGSQTTTTTRHYADGSDNPSWIDVKAPDGTTTTTRYTSSVSGDLGASIMSDGAASLTLSNIHGDIVTTIPIIAAQKASVAATTILGWSAYTEYGTPIDPVQTKAVGTTAGYGWLGAKERSTTEATAGLTLMGVRLYTVTVGSFTSPDPVTGGNSTAYAYPTDPVNAQDVSGLCRGFVIDSVKGGPCRVTGYTKHGMDRAIGDGLKRKGPKPSAIRDTLKNPTKVILKYDKDGRKSWQYKGARANVVLNSKGKIVSTNPRGKGNSRQGSSGRGGGRATIDGPSGATRTGTGGRGGRAMGGSMRDVGPMAPRMRALQ</sequence>
<reference evidence="2" key="1">
    <citation type="submission" date="2022-10" db="EMBL/GenBank/DDBJ databases">
        <title>Whole-Genome Sequencing of Brachybacterium huguangmaarense BRM-3, Isolated from Betula schmidtii.</title>
        <authorList>
            <person name="Haam D."/>
        </authorList>
    </citation>
    <scope>NUCLEOTIDE SEQUENCE</scope>
    <source>
        <strain evidence="2">BRM-3</strain>
    </source>
</reference>
<name>A0ABY6G5W5_9MICO</name>
<evidence type="ECO:0000313" key="2">
    <source>
        <dbReference type="EMBL" id="UYG18046.1"/>
    </source>
</evidence>
<gene>
    <name evidence="2" type="ORF">BRM3_06425</name>
</gene>
<organism evidence="2 3">
    <name type="scientific">Brachybacterium huguangmaarense</name>
    <dbReference type="NCBI Taxonomy" id="1652028"/>
    <lineage>
        <taxon>Bacteria</taxon>
        <taxon>Bacillati</taxon>
        <taxon>Actinomycetota</taxon>
        <taxon>Actinomycetes</taxon>
        <taxon>Micrococcales</taxon>
        <taxon>Dermabacteraceae</taxon>
        <taxon>Brachybacterium</taxon>
    </lineage>
</organism>
<accession>A0ABY6G5W5</accession>
<evidence type="ECO:0000313" key="3">
    <source>
        <dbReference type="Proteomes" id="UP001164305"/>
    </source>
</evidence>
<evidence type="ECO:0000256" key="1">
    <source>
        <dbReference type="SAM" id="MobiDB-lite"/>
    </source>
</evidence>
<protein>
    <submittedName>
        <fullName evidence="2">DNRLRE domain-containing protein</fullName>
    </submittedName>
</protein>
<feature type="region of interest" description="Disordered" evidence="1">
    <location>
        <begin position="2020"/>
        <end position="2086"/>
    </location>
</feature>
<dbReference type="EMBL" id="CP107020">
    <property type="protein sequence ID" value="UYG18046.1"/>
    <property type="molecule type" value="Genomic_DNA"/>
</dbReference>
<keyword evidence="3" id="KW-1185">Reference proteome</keyword>
<proteinExistence type="predicted"/>
<dbReference type="NCBIfam" id="NF033679">
    <property type="entry name" value="DNRLRE_dom"/>
    <property type="match status" value="1"/>
</dbReference>
<dbReference type="Gene3D" id="2.180.10.10">
    <property type="entry name" value="RHS repeat-associated core"/>
    <property type="match status" value="1"/>
</dbReference>